<sequence>MFFTLPEVAGKYPVGTTSFAVPITNVEEADRVIGSATLRASSGTQAGTPALKLEEVAFTAFYPADISSRYRGPRTTSWIPKPVDGLLRGYTHFAGLTFVHKLLIYFLGTLARIFRFSAYRNARLLDPKHRSDASGQPWPLVIFSHGLAGTRTSYTYLCSRLASQGKVVLALEHRDGTGPFVLTRSPVPGVGGKDGSEHILYLNPDDIEVDAKHGKDQFAFRIEQLYFRRLETYLAYTAFKQLVSSKCDTTLDRPDTQQLHAIDDGPWNFKLGSREEDRLFWQSWEVNNGRARVECEKDICLAGHSFGAATLLTLLTHPPPLLGTQKFPQLPVTHVIALDPWLEPLPSPGPAPLRVESSFSSQPRLPPELLVINSETFTLWKEHFPKLEDIVNIWNNSAEDQSNKQRAHLLTIVRCKHISFSDFGIFFHWGRAGREGRKYLQTISDLSLAFVDGYFDSALRNESIASGKIETYGKKGRRRLVGNAGDVVVHT</sequence>
<protein>
    <submittedName>
        <fullName evidence="1">Uncharacterized protein</fullName>
    </submittedName>
</protein>
<reference evidence="1" key="1">
    <citation type="submission" date="2022-07" db="EMBL/GenBank/DDBJ databases">
        <title>Genome Sequence of Phlebia brevispora.</title>
        <authorList>
            <person name="Buettner E."/>
        </authorList>
    </citation>
    <scope>NUCLEOTIDE SEQUENCE</scope>
    <source>
        <strain evidence="1">MPL23</strain>
    </source>
</reference>
<dbReference type="EMBL" id="JANHOG010001348">
    <property type="protein sequence ID" value="KAJ3538581.1"/>
    <property type="molecule type" value="Genomic_DNA"/>
</dbReference>
<keyword evidence="2" id="KW-1185">Reference proteome</keyword>
<gene>
    <name evidence="1" type="ORF">NM688_g6497</name>
</gene>
<evidence type="ECO:0000313" key="1">
    <source>
        <dbReference type="EMBL" id="KAJ3538581.1"/>
    </source>
</evidence>
<proteinExistence type="predicted"/>
<accession>A0ACC1SFH9</accession>
<name>A0ACC1SFH9_9APHY</name>
<dbReference type="Proteomes" id="UP001148662">
    <property type="component" value="Unassembled WGS sequence"/>
</dbReference>
<comment type="caution">
    <text evidence="1">The sequence shown here is derived from an EMBL/GenBank/DDBJ whole genome shotgun (WGS) entry which is preliminary data.</text>
</comment>
<evidence type="ECO:0000313" key="2">
    <source>
        <dbReference type="Proteomes" id="UP001148662"/>
    </source>
</evidence>
<organism evidence="1 2">
    <name type="scientific">Phlebia brevispora</name>
    <dbReference type="NCBI Taxonomy" id="194682"/>
    <lineage>
        <taxon>Eukaryota</taxon>
        <taxon>Fungi</taxon>
        <taxon>Dikarya</taxon>
        <taxon>Basidiomycota</taxon>
        <taxon>Agaricomycotina</taxon>
        <taxon>Agaricomycetes</taxon>
        <taxon>Polyporales</taxon>
        <taxon>Meruliaceae</taxon>
        <taxon>Phlebia</taxon>
    </lineage>
</organism>